<evidence type="ECO:0000313" key="6">
    <source>
        <dbReference type="EnsemblProtists" id="EKX43216"/>
    </source>
</evidence>
<gene>
    <name evidence="5" type="ORF">GUITHDRAFT_73338</name>
</gene>
<keyword evidence="2" id="KW-0238">DNA-binding</keyword>
<dbReference type="HOGENOM" id="CLU_028567_26_4_1"/>
<dbReference type="PROSITE" id="PS51294">
    <property type="entry name" value="HTH_MYB"/>
    <property type="match status" value="2"/>
</dbReference>
<dbReference type="EMBL" id="JH993012">
    <property type="protein sequence ID" value="EKX43216.1"/>
    <property type="molecule type" value="Genomic_DNA"/>
</dbReference>
<dbReference type="RefSeq" id="XP_005830196.1">
    <property type="nucleotide sequence ID" value="XM_005830139.1"/>
</dbReference>
<evidence type="ECO:0000259" key="3">
    <source>
        <dbReference type="PROSITE" id="PS50090"/>
    </source>
</evidence>
<evidence type="ECO:0000259" key="4">
    <source>
        <dbReference type="PROSITE" id="PS51294"/>
    </source>
</evidence>
<accession>L1J3W9</accession>
<dbReference type="PaxDb" id="55529-EKX43216"/>
<dbReference type="GO" id="GO:0005634">
    <property type="term" value="C:nucleus"/>
    <property type="evidence" value="ECO:0007669"/>
    <property type="project" value="TreeGrafter"/>
</dbReference>
<evidence type="ECO:0000313" key="5">
    <source>
        <dbReference type="EMBL" id="EKX43216.1"/>
    </source>
</evidence>
<dbReference type="CDD" id="cd00167">
    <property type="entry name" value="SANT"/>
    <property type="match status" value="2"/>
</dbReference>
<organism evidence="5">
    <name type="scientific">Guillardia theta (strain CCMP2712)</name>
    <name type="common">Cryptophyte</name>
    <dbReference type="NCBI Taxonomy" id="905079"/>
    <lineage>
        <taxon>Eukaryota</taxon>
        <taxon>Cryptophyceae</taxon>
        <taxon>Pyrenomonadales</taxon>
        <taxon>Geminigeraceae</taxon>
        <taxon>Guillardia</taxon>
    </lineage>
</organism>
<dbReference type="Pfam" id="PF13921">
    <property type="entry name" value="Myb_DNA-bind_6"/>
    <property type="match status" value="1"/>
</dbReference>
<reference evidence="5 7" key="1">
    <citation type="journal article" date="2012" name="Nature">
        <title>Algal genomes reveal evolutionary mosaicism and the fate of nucleomorphs.</title>
        <authorList>
            <consortium name="DOE Joint Genome Institute"/>
            <person name="Curtis B.A."/>
            <person name="Tanifuji G."/>
            <person name="Burki F."/>
            <person name="Gruber A."/>
            <person name="Irimia M."/>
            <person name="Maruyama S."/>
            <person name="Arias M.C."/>
            <person name="Ball S.G."/>
            <person name="Gile G.H."/>
            <person name="Hirakawa Y."/>
            <person name="Hopkins J.F."/>
            <person name="Kuo A."/>
            <person name="Rensing S.A."/>
            <person name="Schmutz J."/>
            <person name="Symeonidi A."/>
            <person name="Elias M."/>
            <person name="Eveleigh R.J."/>
            <person name="Herman E.K."/>
            <person name="Klute M.J."/>
            <person name="Nakayama T."/>
            <person name="Obornik M."/>
            <person name="Reyes-Prieto A."/>
            <person name="Armbrust E.V."/>
            <person name="Aves S.J."/>
            <person name="Beiko R.G."/>
            <person name="Coutinho P."/>
            <person name="Dacks J.B."/>
            <person name="Durnford D.G."/>
            <person name="Fast N.M."/>
            <person name="Green B.R."/>
            <person name="Grisdale C.J."/>
            <person name="Hempel F."/>
            <person name="Henrissat B."/>
            <person name="Hoppner M.P."/>
            <person name="Ishida K."/>
            <person name="Kim E."/>
            <person name="Koreny L."/>
            <person name="Kroth P.G."/>
            <person name="Liu Y."/>
            <person name="Malik S.B."/>
            <person name="Maier U.G."/>
            <person name="McRose D."/>
            <person name="Mock T."/>
            <person name="Neilson J.A."/>
            <person name="Onodera N.T."/>
            <person name="Poole A.M."/>
            <person name="Pritham E.J."/>
            <person name="Richards T.A."/>
            <person name="Rocap G."/>
            <person name="Roy S.W."/>
            <person name="Sarai C."/>
            <person name="Schaack S."/>
            <person name="Shirato S."/>
            <person name="Slamovits C.H."/>
            <person name="Spencer D.F."/>
            <person name="Suzuki S."/>
            <person name="Worden A.Z."/>
            <person name="Zauner S."/>
            <person name="Barry K."/>
            <person name="Bell C."/>
            <person name="Bharti A.K."/>
            <person name="Crow J.A."/>
            <person name="Grimwood J."/>
            <person name="Kramer R."/>
            <person name="Lindquist E."/>
            <person name="Lucas S."/>
            <person name="Salamov A."/>
            <person name="McFadden G.I."/>
            <person name="Lane C.E."/>
            <person name="Keeling P.J."/>
            <person name="Gray M.W."/>
            <person name="Grigoriev I.V."/>
            <person name="Archibald J.M."/>
        </authorList>
    </citation>
    <scope>NUCLEOTIDE SEQUENCE</scope>
    <source>
        <strain evidence="5 7">CCMP2712</strain>
    </source>
</reference>
<dbReference type="InterPro" id="IPR050560">
    <property type="entry name" value="MYB_TF"/>
</dbReference>
<dbReference type="GO" id="GO:0000978">
    <property type="term" value="F:RNA polymerase II cis-regulatory region sequence-specific DNA binding"/>
    <property type="evidence" value="ECO:0007669"/>
    <property type="project" value="TreeGrafter"/>
</dbReference>
<feature type="domain" description="Myb-like" evidence="3">
    <location>
        <begin position="13"/>
        <end position="56"/>
    </location>
</feature>
<dbReference type="STRING" id="905079.L1J3W9"/>
<dbReference type="PANTHER" id="PTHR45614">
    <property type="entry name" value="MYB PROTEIN-RELATED"/>
    <property type="match status" value="1"/>
</dbReference>
<proteinExistence type="predicted"/>
<reference evidence="6" key="3">
    <citation type="submission" date="2015-06" db="UniProtKB">
        <authorList>
            <consortium name="EnsemblProtists"/>
        </authorList>
    </citation>
    <scope>IDENTIFICATION</scope>
</reference>
<reference evidence="7" key="2">
    <citation type="submission" date="2012-11" db="EMBL/GenBank/DDBJ databases">
        <authorList>
            <person name="Kuo A."/>
            <person name="Curtis B.A."/>
            <person name="Tanifuji G."/>
            <person name="Burki F."/>
            <person name="Gruber A."/>
            <person name="Irimia M."/>
            <person name="Maruyama S."/>
            <person name="Arias M.C."/>
            <person name="Ball S.G."/>
            <person name="Gile G.H."/>
            <person name="Hirakawa Y."/>
            <person name="Hopkins J.F."/>
            <person name="Rensing S.A."/>
            <person name="Schmutz J."/>
            <person name="Symeonidi A."/>
            <person name="Elias M."/>
            <person name="Eveleigh R.J."/>
            <person name="Herman E.K."/>
            <person name="Klute M.J."/>
            <person name="Nakayama T."/>
            <person name="Obornik M."/>
            <person name="Reyes-Prieto A."/>
            <person name="Armbrust E.V."/>
            <person name="Aves S.J."/>
            <person name="Beiko R.G."/>
            <person name="Coutinho P."/>
            <person name="Dacks J.B."/>
            <person name="Durnford D.G."/>
            <person name="Fast N.M."/>
            <person name="Green B.R."/>
            <person name="Grisdale C."/>
            <person name="Hempe F."/>
            <person name="Henrissat B."/>
            <person name="Hoppner M.P."/>
            <person name="Ishida K.-I."/>
            <person name="Kim E."/>
            <person name="Koreny L."/>
            <person name="Kroth P.G."/>
            <person name="Liu Y."/>
            <person name="Malik S.-B."/>
            <person name="Maier U.G."/>
            <person name="McRose D."/>
            <person name="Mock T."/>
            <person name="Neilson J.A."/>
            <person name="Onodera N.T."/>
            <person name="Poole A.M."/>
            <person name="Pritham E.J."/>
            <person name="Richards T.A."/>
            <person name="Rocap G."/>
            <person name="Roy S.W."/>
            <person name="Sarai C."/>
            <person name="Schaack S."/>
            <person name="Shirato S."/>
            <person name="Slamovits C.H."/>
            <person name="Spencer D.F."/>
            <person name="Suzuki S."/>
            <person name="Worden A.Z."/>
            <person name="Zauner S."/>
            <person name="Barry K."/>
            <person name="Bell C."/>
            <person name="Bharti A.K."/>
            <person name="Crow J.A."/>
            <person name="Grimwood J."/>
            <person name="Kramer R."/>
            <person name="Lindquist E."/>
            <person name="Lucas S."/>
            <person name="Salamov A."/>
            <person name="McFadden G.I."/>
            <person name="Lane C.E."/>
            <person name="Keeling P.J."/>
            <person name="Gray M.W."/>
            <person name="Grigoriev I.V."/>
            <person name="Archibald J.M."/>
        </authorList>
    </citation>
    <scope>NUCLEOTIDE SEQUENCE</scope>
    <source>
        <strain evidence="7">CCMP2712</strain>
    </source>
</reference>
<feature type="domain" description="HTH myb-type" evidence="4">
    <location>
        <begin position="13"/>
        <end position="56"/>
    </location>
</feature>
<dbReference type="FunFam" id="1.10.10.60:FF:000010">
    <property type="entry name" value="Transcriptional activator Myb isoform A"/>
    <property type="match status" value="1"/>
</dbReference>
<dbReference type="PROSITE" id="PS50090">
    <property type="entry name" value="MYB_LIKE"/>
    <property type="match status" value="2"/>
</dbReference>
<dbReference type="SMART" id="SM00717">
    <property type="entry name" value="SANT"/>
    <property type="match status" value="2"/>
</dbReference>
<dbReference type="Proteomes" id="UP000011087">
    <property type="component" value="Unassembled WGS sequence"/>
</dbReference>
<feature type="domain" description="Myb-like" evidence="3">
    <location>
        <begin position="57"/>
        <end position="107"/>
    </location>
</feature>
<protein>
    <submittedName>
        <fullName evidence="5 6">Uncharacterized protein</fullName>
    </submittedName>
</protein>
<dbReference type="eggNOG" id="KOG0048">
    <property type="taxonomic scope" value="Eukaryota"/>
</dbReference>
<dbReference type="InterPro" id="IPR017930">
    <property type="entry name" value="Myb_dom"/>
</dbReference>
<keyword evidence="1" id="KW-0677">Repeat</keyword>
<name>L1J3W9_GUITC</name>
<dbReference type="AlphaFoldDB" id="L1J3W9"/>
<dbReference type="OrthoDB" id="2143914at2759"/>
<dbReference type="GeneID" id="17299877"/>
<evidence type="ECO:0000256" key="1">
    <source>
        <dbReference type="ARBA" id="ARBA00022737"/>
    </source>
</evidence>
<sequence>MGRLKDKSVCRGWTEEEDNLIRSLVEKYEGTSWKEVAEYIPRRTGKQIRERWHNMLDPNIKKSSWTREEEVILFHAHAVYGNRWAEIAKLLPGRTDNAVKNHFNRSLLPHRSPPLMVQPAG</sequence>
<dbReference type="OMA" id="WNDENKC"/>
<dbReference type="PANTHER" id="PTHR45614:SF232">
    <property type="entry name" value="TRANSCRIPTION FACTOR MYB3R-2"/>
    <property type="match status" value="1"/>
</dbReference>
<dbReference type="Gene3D" id="1.10.10.60">
    <property type="entry name" value="Homeodomain-like"/>
    <property type="match status" value="2"/>
</dbReference>
<dbReference type="SUPFAM" id="SSF46689">
    <property type="entry name" value="Homeodomain-like"/>
    <property type="match status" value="1"/>
</dbReference>
<feature type="domain" description="HTH myb-type" evidence="4">
    <location>
        <begin position="57"/>
        <end position="111"/>
    </location>
</feature>
<keyword evidence="7" id="KW-1185">Reference proteome</keyword>
<evidence type="ECO:0000256" key="2">
    <source>
        <dbReference type="ARBA" id="ARBA00023125"/>
    </source>
</evidence>
<dbReference type="InterPro" id="IPR009057">
    <property type="entry name" value="Homeodomain-like_sf"/>
</dbReference>
<dbReference type="GO" id="GO:0000981">
    <property type="term" value="F:DNA-binding transcription factor activity, RNA polymerase II-specific"/>
    <property type="evidence" value="ECO:0007669"/>
    <property type="project" value="TreeGrafter"/>
</dbReference>
<dbReference type="EnsemblProtists" id="EKX43216">
    <property type="protein sequence ID" value="EKX43216"/>
    <property type="gene ID" value="GUITHDRAFT_73338"/>
</dbReference>
<evidence type="ECO:0000313" key="7">
    <source>
        <dbReference type="Proteomes" id="UP000011087"/>
    </source>
</evidence>
<dbReference type="InterPro" id="IPR001005">
    <property type="entry name" value="SANT/Myb"/>
</dbReference>
<dbReference type="KEGG" id="gtt:GUITHDRAFT_73338"/>